<dbReference type="InterPro" id="IPR012677">
    <property type="entry name" value="Nucleotide-bd_a/b_plait_sf"/>
</dbReference>
<evidence type="ECO:0000256" key="7">
    <source>
        <dbReference type="ARBA" id="ARBA00022917"/>
    </source>
</evidence>
<dbReference type="Gene3D" id="3.30.70.330">
    <property type="match status" value="2"/>
</dbReference>
<evidence type="ECO:0000313" key="13">
    <source>
        <dbReference type="Ensembl" id="ENSCMIP00000034232.1"/>
    </source>
</evidence>
<proteinExistence type="inferred from homology"/>
<reference evidence="14" key="2">
    <citation type="journal article" date="2007" name="PLoS Biol.">
        <title>Survey sequencing and comparative analysis of the elephant shark (Callorhinchus milii) genome.</title>
        <authorList>
            <person name="Venkatesh B."/>
            <person name="Kirkness E.F."/>
            <person name="Loh Y.H."/>
            <person name="Halpern A.L."/>
            <person name="Lee A.P."/>
            <person name="Johnson J."/>
            <person name="Dandona N."/>
            <person name="Viswanathan L.D."/>
            <person name="Tay A."/>
            <person name="Venter J.C."/>
            <person name="Strausberg R.L."/>
            <person name="Brenner S."/>
        </authorList>
    </citation>
    <scope>NUCLEOTIDE SEQUENCE [LARGE SCALE GENOMIC DNA]</scope>
</reference>
<keyword evidence="8" id="KW-0539">Nucleus</keyword>
<dbReference type="GO" id="GO:0005737">
    <property type="term" value="C:cytoplasm"/>
    <property type="evidence" value="ECO:0007669"/>
    <property type="project" value="UniProtKB-SubCell"/>
</dbReference>
<evidence type="ECO:0000256" key="8">
    <source>
        <dbReference type="ARBA" id="ARBA00023242"/>
    </source>
</evidence>
<evidence type="ECO:0000256" key="4">
    <source>
        <dbReference type="ARBA" id="ARBA00022490"/>
    </source>
</evidence>
<feature type="domain" description="RRM" evidence="12">
    <location>
        <begin position="3"/>
        <end position="86"/>
    </location>
</feature>
<protein>
    <recommendedName>
        <fullName evidence="9">tRNA selenocysteine-associated protein 1</fullName>
    </recommendedName>
</protein>
<dbReference type="Pfam" id="PF00076">
    <property type="entry name" value="RRM_1"/>
    <property type="match status" value="2"/>
</dbReference>
<dbReference type="PANTHER" id="PTHR37457:SF1">
    <property type="entry name" value="SIMILAR TO HUMAN CHROMOSOME 6 OPEN READING FRAME 52"/>
    <property type="match status" value="1"/>
</dbReference>
<dbReference type="PROSITE" id="PS50102">
    <property type="entry name" value="RRM"/>
    <property type="match status" value="2"/>
</dbReference>
<reference evidence="13" key="4">
    <citation type="submission" date="2025-08" db="UniProtKB">
        <authorList>
            <consortium name="Ensembl"/>
        </authorList>
    </citation>
    <scope>IDENTIFICATION</scope>
</reference>
<dbReference type="InParanoid" id="A0A4W3IXJ2"/>
<dbReference type="FunFam" id="3.30.70.330:FF:000166">
    <property type="entry name" value="Trna selenocysteine 1-associated protein 1"/>
    <property type="match status" value="1"/>
</dbReference>
<organism evidence="13 14">
    <name type="scientific">Callorhinchus milii</name>
    <name type="common">Ghost shark</name>
    <dbReference type="NCBI Taxonomy" id="7868"/>
    <lineage>
        <taxon>Eukaryota</taxon>
        <taxon>Metazoa</taxon>
        <taxon>Chordata</taxon>
        <taxon>Craniata</taxon>
        <taxon>Vertebrata</taxon>
        <taxon>Chondrichthyes</taxon>
        <taxon>Holocephali</taxon>
        <taxon>Chimaeriformes</taxon>
        <taxon>Callorhinchidae</taxon>
        <taxon>Callorhinchus</taxon>
    </lineage>
</organism>
<evidence type="ECO:0000259" key="12">
    <source>
        <dbReference type="PROSITE" id="PS50102"/>
    </source>
</evidence>
<dbReference type="InterPro" id="IPR035979">
    <property type="entry name" value="RBD_domain_sf"/>
</dbReference>
<dbReference type="GO" id="GO:0006412">
    <property type="term" value="P:translation"/>
    <property type="evidence" value="ECO:0007669"/>
    <property type="project" value="UniProtKB-KW"/>
</dbReference>
<name>A0A4W3IXJ2_CALMI</name>
<evidence type="ECO:0000256" key="3">
    <source>
        <dbReference type="ARBA" id="ARBA00008920"/>
    </source>
</evidence>
<dbReference type="GO" id="GO:0005634">
    <property type="term" value="C:nucleus"/>
    <property type="evidence" value="ECO:0007669"/>
    <property type="project" value="UniProtKB-SubCell"/>
</dbReference>
<dbReference type="FunFam" id="3.30.70.330:FF:000159">
    <property type="entry name" value="tRNA selenocysteine 1-associated protein 1"/>
    <property type="match status" value="1"/>
</dbReference>
<feature type="region of interest" description="Disordered" evidence="11">
    <location>
        <begin position="245"/>
        <end position="266"/>
    </location>
</feature>
<dbReference type="Pfam" id="PF17654">
    <property type="entry name" value="Trnau1ap"/>
    <property type="match status" value="1"/>
</dbReference>
<dbReference type="Ensembl" id="ENSCMIT00000034748.1">
    <property type="protein sequence ID" value="ENSCMIP00000034232.1"/>
    <property type="gene ID" value="ENSCMIG00000014525.1"/>
</dbReference>
<dbReference type="GeneTree" id="ENSGT00940000166060"/>
<sequence length="305" mass="34795">VFWSYFLSWLKQYMDENFIKQAFSAMGEPIVNVKIICNRMTGTLAGYCFVELTDQASADRCLHKLNGKPLPGSNPPKKFKLNYATYGKRPDGGQEYSIFVGDLTPEVDDFELYHYFVKKYASCRGGKVVLDSRGKSRGFGFVRFADEAEQKKALDECQSGKGLGEKPIRISIAVPKSAKSKPEYQPNPSYNYSQYYQQYQNYYSQWGYDPYGSYNYSYPPYGSHEGPNMTSTAPSAEMPPLSEFQQNSTLAEETEEEPVEDPDPKLDVEEINKQFMEQSEELYDSLMNCHWQPLDTITSEIPTAV</sequence>
<keyword evidence="5" id="KW-0677">Repeat</keyword>
<keyword evidence="14" id="KW-1185">Reference proteome</keyword>
<comment type="similarity">
    <text evidence="3">Belongs to the RRM TRSPAP family.</text>
</comment>
<feature type="compositionally biased region" description="Acidic residues" evidence="11">
    <location>
        <begin position="252"/>
        <end position="261"/>
    </location>
</feature>
<dbReference type="InterPro" id="IPR041085">
    <property type="entry name" value="TSAP1_C"/>
</dbReference>
<evidence type="ECO:0000256" key="2">
    <source>
        <dbReference type="ARBA" id="ARBA00004496"/>
    </source>
</evidence>
<dbReference type="GO" id="GO:0003723">
    <property type="term" value="F:RNA binding"/>
    <property type="evidence" value="ECO:0007669"/>
    <property type="project" value="UniProtKB-UniRule"/>
</dbReference>
<dbReference type="SUPFAM" id="SSF54928">
    <property type="entry name" value="RNA-binding domain, RBD"/>
    <property type="match status" value="2"/>
</dbReference>
<reference evidence="14" key="3">
    <citation type="journal article" date="2014" name="Nature">
        <title>Elephant shark genome provides unique insights into gnathostome evolution.</title>
        <authorList>
            <consortium name="International Elephant Shark Genome Sequencing Consortium"/>
            <person name="Venkatesh B."/>
            <person name="Lee A.P."/>
            <person name="Ravi V."/>
            <person name="Maurya A.K."/>
            <person name="Lian M.M."/>
            <person name="Swann J.B."/>
            <person name="Ohta Y."/>
            <person name="Flajnik M.F."/>
            <person name="Sutoh Y."/>
            <person name="Kasahara M."/>
            <person name="Hoon S."/>
            <person name="Gangu V."/>
            <person name="Roy S.W."/>
            <person name="Irimia M."/>
            <person name="Korzh V."/>
            <person name="Kondrychyn I."/>
            <person name="Lim Z.W."/>
            <person name="Tay B.H."/>
            <person name="Tohari S."/>
            <person name="Kong K.W."/>
            <person name="Ho S."/>
            <person name="Lorente-Galdos B."/>
            <person name="Quilez J."/>
            <person name="Marques-Bonet T."/>
            <person name="Raney B.J."/>
            <person name="Ingham P.W."/>
            <person name="Tay A."/>
            <person name="Hillier L.W."/>
            <person name="Minx P."/>
            <person name="Boehm T."/>
            <person name="Wilson R.K."/>
            <person name="Brenner S."/>
            <person name="Warren W.C."/>
        </authorList>
    </citation>
    <scope>NUCLEOTIDE SEQUENCE [LARGE SCALE GENOMIC DNA]</scope>
</reference>
<dbReference type="Proteomes" id="UP000314986">
    <property type="component" value="Unassembled WGS sequence"/>
</dbReference>
<evidence type="ECO:0000256" key="5">
    <source>
        <dbReference type="ARBA" id="ARBA00022737"/>
    </source>
</evidence>
<keyword evidence="7" id="KW-0648">Protein biosynthesis</keyword>
<dbReference type="InterPro" id="IPR000504">
    <property type="entry name" value="RRM_dom"/>
</dbReference>
<dbReference type="SMART" id="SM00360">
    <property type="entry name" value="RRM"/>
    <property type="match status" value="2"/>
</dbReference>
<dbReference type="OMA" id="MNCHWEP"/>
<reference evidence="14" key="1">
    <citation type="journal article" date="2006" name="Science">
        <title>Ancient noncoding elements conserved in the human genome.</title>
        <authorList>
            <person name="Venkatesh B."/>
            <person name="Kirkness E.F."/>
            <person name="Loh Y.H."/>
            <person name="Halpern A.L."/>
            <person name="Lee A.P."/>
            <person name="Johnson J."/>
            <person name="Dandona N."/>
            <person name="Viswanathan L.D."/>
            <person name="Tay A."/>
            <person name="Venter J.C."/>
            <person name="Strausberg R.L."/>
            <person name="Brenner S."/>
        </authorList>
    </citation>
    <scope>NUCLEOTIDE SEQUENCE [LARGE SCALE GENOMIC DNA]</scope>
</reference>
<evidence type="ECO:0000256" key="6">
    <source>
        <dbReference type="ARBA" id="ARBA00022884"/>
    </source>
</evidence>
<dbReference type="InterPro" id="IPR040434">
    <property type="entry name" value="TSAP1"/>
</dbReference>
<comment type="subcellular location">
    <subcellularLocation>
        <location evidence="2">Cytoplasm</location>
    </subcellularLocation>
    <subcellularLocation>
        <location evidence="1">Nucleus</location>
    </subcellularLocation>
</comment>
<dbReference type="CDD" id="cd12610">
    <property type="entry name" value="RRM1_SECp43"/>
    <property type="match status" value="1"/>
</dbReference>
<evidence type="ECO:0000256" key="9">
    <source>
        <dbReference type="ARBA" id="ARBA00033477"/>
    </source>
</evidence>
<dbReference type="PANTHER" id="PTHR37457">
    <property type="entry name" value="TRNA SELENOCYSTEINE 1-ASSOCIATED PROTEIN 1-RELATED"/>
    <property type="match status" value="1"/>
</dbReference>
<keyword evidence="6 10" id="KW-0694">RNA-binding</keyword>
<evidence type="ECO:0000313" key="14">
    <source>
        <dbReference type="Proteomes" id="UP000314986"/>
    </source>
</evidence>
<accession>A0A4W3IXJ2</accession>
<evidence type="ECO:0000256" key="10">
    <source>
        <dbReference type="PROSITE-ProRule" id="PRU00176"/>
    </source>
</evidence>
<dbReference type="AlphaFoldDB" id="A0A4W3IXJ2"/>
<evidence type="ECO:0000256" key="1">
    <source>
        <dbReference type="ARBA" id="ARBA00004123"/>
    </source>
</evidence>
<reference evidence="13" key="5">
    <citation type="submission" date="2025-09" db="UniProtKB">
        <authorList>
            <consortium name="Ensembl"/>
        </authorList>
    </citation>
    <scope>IDENTIFICATION</scope>
</reference>
<evidence type="ECO:0000256" key="11">
    <source>
        <dbReference type="SAM" id="MobiDB-lite"/>
    </source>
</evidence>
<gene>
    <name evidence="13" type="primary">trnau1apb</name>
</gene>
<feature type="domain" description="RRM" evidence="12">
    <location>
        <begin position="96"/>
        <end position="175"/>
    </location>
</feature>
<keyword evidence="4" id="KW-0963">Cytoplasm</keyword>